<gene>
    <name evidence="2" type="ORF">QQ020_11945</name>
</gene>
<name>A0ABT8L8N7_9BACT</name>
<keyword evidence="3" id="KW-1185">Reference proteome</keyword>
<dbReference type="InterPro" id="IPR008969">
    <property type="entry name" value="CarboxyPept-like_regulatory"/>
</dbReference>
<dbReference type="Proteomes" id="UP001172083">
    <property type="component" value="Unassembled WGS sequence"/>
</dbReference>
<organism evidence="2 3">
    <name type="scientific">Agaribacillus aureus</name>
    <dbReference type="NCBI Taxonomy" id="3051825"/>
    <lineage>
        <taxon>Bacteria</taxon>
        <taxon>Pseudomonadati</taxon>
        <taxon>Bacteroidota</taxon>
        <taxon>Cytophagia</taxon>
        <taxon>Cytophagales</taxon>
        <taxon>Splendidivirgaceae</taxon>
        <taxon>Agaribacillus</taxon>
    </lineage>
</organism>
<dbReference type="InterPro" id="IPR043741">
    <property type="entry name" value="DUF5686"/>
</dbReference>
<feature type="chain" id="PRO_5047256897" evidence="1">
    <location>
        <begin position="28"/>
        <end position="817"/>
    </location>
</feature>
<reference evidence="2" key="1">
    <citation type="submission" date="2023-06" db="EMBL/GenBank/DDBJ databases">
        <title>Genomic of Agaribacillus aureum.</title>
        <authorList>
            <person name="Wang G."/>
        </authorList>
    </citation>
    <scope>NUCLEOTIDE SEQUENCE</scope>
    <source>
        <strain evidence="2">BMA12</strain>
    </source>
</reference>
<dbReference type="Pfam" id="PF18939">
    <property type="entry name" value="DUF5686"/>
    <property type="match status" value="1"/>
</dbReference>
<dbReference type="SUPFAM" id="SSF49464">
    <property type="entry name" value="Carboxypeptidase regulatory domain-like"/>
    <property type="match status" value="1"/>
</dbReference>
<accession>A0ABT8L8N7</accession>
<dbReference type="RefSeq" id="WP_346758083.1">
    <property type="nucleotide sequence ID" value="NZ_JAUJEB010000001.1"/>
</dbReference>
<keyword evidence="1" id="KW-0732">Signal</keyword>
<evidence type="ECO:0000313" key="2">
    <source>
        <dbReference type="EMBL" id="MDN5212766.1"/>
    </source>
</evidence>
<evidence type="ECO:0000313" key="3">
    <source>
        <dbReference type="Proteomes" id="UP001172083"/>
    </source>
</evidence>
<dbReference type="Pfam" id="PF13715">
    <property type="entry name" value="CarbopepD_reg_2"/>
    <property type="match status" value="1"/>
</dbReference>
<dbReference type="EMBL" id="JAUJEB010000001">
    <property type="protein sequence ID" value="MDN5212766.1"/>
    <property type="molecule type" value="Genomic_DNA"/>
</dbReference>
<evidence type="ECO:0000256" key="1">
    <source>
        <dbReference type="SAM" id="SignalP"/>
    </source>
</evidence>
<dbReference type="Gene3D" id="2.60.40.1120">
    <property type="entry name" value="Carboxypeptidase-like, regulatory domain"/>
    <property type="match status" value="1"/>
</dbReference>
<proteinExistence type="predicted"/>
<sequence length="817" mass="94478">MKKTVTLLYYFSIALILFCLNTYQASAAKIFGRVMDEDNQGLPFATLYLKNTSIGTTTNAEGNYSLEVSPGKYEVVFQFVGYKKTVRAVTVGSEDIELNVNMATEVTTLKEVVVNAQSEDPAYAIIRKTIKKRKYYQKEVSGYDCKVYIKGLQRLDERPEKIFGFNVTIDTGIVYLSESVSEFSFRQPDKIKETMISSKVSGSNNAFSFNQASEMMFSFYDNILDVEGISERGFVSPIATNALIFYRYQLEGTFMDGNQLVNKIRVTPIRKSDPVFSGLIYINEDSWRIHSVDLLLTKANQIEFVDSLRVNQVYAPVENDRWMLLSQRFKFQFKALGFKGSGYFISIHSNYHIEKEHEKKYFTNEIMSVSDGANKRDSLYWQKIRPIPLTHTEIKDYHVKDSLSIIKESKPYKDSIDRKSNELSIGGIMLAGYTYSNSFKKHYFTINPVISAFQFNTVEGLVTNLNLSYTKHYENNQFFRITPDVRYGFSSNDFYGQIEGFYYYRPKKFSYVSVKAGKYIYQFDPATPISPLINSYTTLVEEKNFMKVYEKAFVRFRHRSELWNGVLLTTTLAYEDRKQLFNTTSYTFRDQDDKIFTPNAPVNTLLGDTSFPDHQALIIGFDLRLRFAQKYISRPNRKVNLGSKYPTVTINYRKAIDEVLGSDVKYDLLQLSVDDRLNFGLFGSGNYRISGGTFIQNDKTYFMDFKHFNGNQTSFSSFEPGNFQLLDYYLYSTNNNFFKAHYEHHFNGFIINKLPLLRKTRVQAVSSLNYLKTSEVRNYLEFGVGLEHIFKVLRVDYYLGFLSGKKIQNGFRIGVGF</sequence>
<feature type="signal peptide" evidence="1">
    <location>
        <begin position="1"/>
        <end position="27"/>
    </location>
</feature>
<protein>
    <submittedName>
        <fullName evidence="2">DUF5686 and carboxypeptidase regulatory-like domain-containing protein</fullName>
    </submittedName>
</protein>
<comment type="caution">
    <text evidence="2">The sequence shown here is derived from an EMBL/GenBank/DDBJ whole genome shotgun (WGS) entry which is preliminary data.</text>
</comment>